<keyword evidence="1" id="KW-0472">Membrane</keyword>
<proteinExistence type="predicted"/>
<feature type="transmembrane region" description="Helical" evidence="1">
    <location>
        <begin position="89"/>
        <end position="109"/>
    </location>
</feature>
<dbReference type="OrthoDB" id="5299849at2759"/>
<dbReference type="PANTHER" id="PTHR28029:SF1">
    <property type="entry name" value="PROTEIN ILM1"/>
    <property type="match status" value="1"/>
</dbReference>
<dbReference type="Proteomes" id="UP000284375">
    <property type="component" value="Unassembled WGS sequence"/>
</dbReference>
<dbReference type="AlphaFoldDB" id="A0A423VEP8"/>
<dbReference type="EMBL" id="LJZO01000058">
    <property type="protein sequence ID" value="ROV89382.1"/>
    <property type="molecule type" value="Genomic_DNA"/>
</dbReference>
<dbReference type="Pfam" id="PF10311">
    <property type="entry name" value="Ilm1"/>
    <property type="match status" value="1"/>
</dbReference>
<name>A0A423VEP8_CYTCH</name>
<dbReference type="InterPro" id="IPR018815">
    <property type="entry name" value="Incr_loss_mito_DNA_1"/>
</dbReference>
<evidence type="ECO:0008006" key="4">
    <source>
        <dbReference type="Google" id="ProtNLM"/>
    </source>
</evidence>
<evidence type="ECO:0000256" key="1">
    <source>
        <dbReference type="SAM" id="Phobius"/>
    </source>
</evidence>
<accession>A0A423VEP8</accession>
<feature type="transmembrane region" description="Helical" evidence="1">
    <location>
        <begin position="7"/>
        <end position="25"/>
    </location>
</feature>
<sequence>MGLLSGKTYITSLSLFHITVAYFFLTNPMTLVDHSLVWVIGESMGMPEEPSLESHSPALAFLAVILAIMGLTDLLTLNLPEDVCLVDHWGMQAPIRLLISLVLLAYTFIFSPSSPVYRDTTPARGRLAHPDASIHNPGYVPSGWGGDGLKNRVFFAFMFIEMAAWFGLWITLREERSEIVARNARKRGLQPQDLM</sequence>
<organism evidence="2 3">
    <name type="scientific">Cytospora chrysosperma</name>
    <name type="common">Cytospora canker fungus</name>
    <name type="synonym">Sphaeria chrysosperma</name>
    <dbReference type="NCBI Taxonomy" id="252740"/>
    <lineage>
        <taxon>Eukaryota</taxon>
        <taxon>Fungi</taxon>
        <taxon>Dikarya</taxon>
        <taxon>Ascomycota</taxon>
        <taxon>Pezizomycotina</taxon>
        <taxon>Sordariomycetes</taxon>
        <taxon>Sordariomycetidae</taxon>
        <taxon>Diaporthales</taxon>
        <taxon>Cytosporaceae</taxon>
        <taxon>Cytospora</taxon>
    </lineage>
</organism>
<evidence type="ECO:0000313" key="3">
    <source>
        <dbReference type="Proteomes" id="UP000284375"/>
    </source>
</evidence>
<keyword evidence="1" id="KW-0812">Transmembrane</keyword>
<gene>
    <name evidence="2" type="ORF">VSDG_08658</name>
</gene>
<reference evidence="2 3" key="1">
    <citation type="submission" date="2015-09" db="EMBL/GenBank/DDBJ databases">
        <title>Host preference determinants of Valsa canker pathogens revealed by comparative genomics.</title>
        <authorList>
            <person name="Yin Z."/>
            <person name="Huang L."/>
        </authorList>
    </citation>
    <scope>NUCLEOTIDE SEQUENCE [LARGE SCALE GENOMIC DNA]</scope>
    <source>
        <strain evidence="2 3">YSFL</strain>
    </source>
</reference>
<keyword evidence="3" id="KW-1185">Reference proteome</keyword>
<protein>
    <recommendedName>
        <fullName evidence="4">Increased loss of mitochondrial DNA protein 1</fullName>
    </recommendedName>
</protein>
<evidence type="ECO:0000313" key="2">
    <source>
        <dbReference type="EMBL" id="ROV89382.1"/>
    </source>
</evidence>
<keyword evidence="1" id="KW-1133">Transmembrane helix</keyword>
<dbReference type="PANTHER" id="PTHR28029">
    <property type="entry name" value="PROTEIN ILM1"/>
    <property type="match status" value="1"/>
</dbReference>
<feature type="transmembrane region" description="Helical" evidence="1">
    <location>
        <begin position="58"/>
        <end position="77"/>
    </location>
</feature>
<comment type="caution">
    <text evidence="2">The sequence shown here is derived from an EMBL/GenBank/DDBJ whole genome shotgun (WGS) entry which is preliminary data.</text>
</comment>
<feature type="transmembrane region" description="Helical" evidence="1">
    <location>
        <begin position="153"/>
        <end position="172"/>
    </location>
</feature>